<sequence>MTYVVLLAALLPVAILLFYIYKKDKFCPEPTAQLEKAFVFGVLSVPLSLCVSVPLHLLGLVTYNYATITECIGSAFLGAAIPEESAKLFMLWLFLRKNKFYDEKVDGIVYAVCISLGFAALENIIYIFGNLDTFVWISFLRALFAVPGHFCFGIMMGYYYSLAKFYPQSRTTNKILILAAPIFAHGVYDSILFVISSEISALLSFILMIVFLVLCNKTWKLANRKINEHLERDRETLQEQSEYNIVENCDYNGLQEQPECSIEENGDCNENLNPKN</sequence>
<dbReference type="GO" id="GO:0006508">
    <property type="term" value="P:proteolysis"/>
    <property type="evidence" value="ECO:0007669"/>
    <property type="project" value="UniProtKB-KW"/>
</dbReference>
<evidence type="ECO:0000256" key="5">
    <source>
        <dbReference type="ARBA" id="ARBA00022670"/>
    </source>
</evidence>
<keyword evidence="5" id="KW-0645">Protease</keyword>
<evidence type="ECO:0000256" key="9">
    <source>
        <dbReference type="ARBA" id="ARBA00023136"/>
    </source>
</evidence>
<dbReference type="Pfam" id="PF13367">
    <property type="entry name" value="PrsW-protease"/>
    <property type="match status" value="1"/>
</dbReference>
<comment type="subcellular location">
    <subcellularLocation>
        <location evidence="1">Cell membrane</location>
        <topology evidence="1">Multi-pass membrane protein</topology>
    </subcellularLocation>
</comment>
<evidence type="ECO:0000256" key="3">
    <source>
        <dbReference type="ARBA" id="ARBA00018997"/>
    </source>
</evidence>
<dbReference type="EMBL" id="JADIMW010000027">
    <property type="protein sequence ID" value="MBO8437816.1"/>
    <property type="molecule type" value="Genomic_DNA"/>
</dbReference>
<protein>
    <recommendedName>
        <fullName evidence="3">Protease PrsW</fullName>
    </recommendedName>
</protein>
<feature type="transmembrane region" description="Helical" evidence="10">
    <location>
        <begin position="75"/>
        <end position="95"/>
    </location>
</feature>
<dbReference type="GO" id="GO:0008237">
    <property type="term" value="F:metallopeptidase activity"/>
    <property type="evidence" value="ECO:0007669"/>
    <property type="project" value="UniProtKB-KW"/>
</dbReference>
<name>A0A9D9E1Z0_9BACT</name>
<keyword evidence="9 10" id="KW-0472">Membrane</keyword>
<feature type="transmembrane region" description="Helical" evidence="10">
    <location>
        <begin position="175"/>
        <end position="195"/>
    </location>
</feature>
<dbReference type="GO" id="GO:0005886">
    <property type="term" value="C:plasma membrane"/>
    <property type="evidence" value="ECO:0007669"/>
    <property type="project" value="UniProtKB-SubCell"/>
</dbReference>
<feature type="transmembrane region" description="Helical" evidence="10">
    <location>
        <begin position="134"/>
        <end position="163"/>
    </location>
</feature>
<accession>A0A9D9E1Z0</accession>
<comment type="caution">
    <text evidence="11">The sequence shown here is derived from an EMBL/GenBank/DDBJ whole genome shotgun (WGS) entry which is preliminary data.</text>
</comment>
<dbReference type="PANTHER" id="PTHR36844:SF1">
    <property type="entry name" value="PROTEASE PRSW"/>
    <property type="match status" value="1"/>
</dbReference>
<evidence type="ECO:0000256" key="6">
    <source>
        <dbReference type="ARBA" id="ARBA00022692"/>
    </source>
</evidence>
<evidence type="ECO:0000256" key="2">
    <source>
        <dbReference type="ARBA" id="ARBA00009165"/>
    </source>
</evidence>
<evidence type="ECO:0000313" key="11">
    <source>
        <dbReference type="EMBL" id="MBO8437816.1"/>
    </source>
</evidence>
<dbReference type="AlphaFoldDB" id="A0A9D9E1Z0"/>
<keyword evidence="11" id="KW-0482">Metalloprotease</keyword>
<keyword evidence="7" id="KW-0378">Hydrolase</keyword>
<keyword evidence="6 10" id="KW-0812">Transmembrane</keyword>
<evidence type="ECO:0000256" key="1">
    <source>
        <dbReference type="ARBA" id="ARBA00004651"/>
    </source>
</evidence>
<dbReference type="InterPro" id="IPR023596">
    <property type="entry name" value="Peptidase_PrsW_arch/bac"/>
</dbReference>
<dbReference type="Proteomes" id="UP000823636">
    <property type="component" value="Unassembled WGS sequence"/>
</dbReference>
<feature type="transmembrane region" description="Helical" evidence="10">
    <location>
        <begin position="6"/>
        <end position="22"/>
    </location>
</feature>
<evidence type="ECO:0000256" key="4">
    <source>
        <dbReference type="ARBA" id="ARBA00022475"/>
    </source>
</evidence>
<dbReference type="PANTHER" id="PTHR36844">
    <property type="entry name" value="PROTEASE PRSW"/>
    <property type="match status" value="1"/>
</dbReference>
<proteinExistence type="inferred from homology"/>
<evidence type="ECO:0000313" key="12">
    <source>
        <dbReference type="Proteomes" id="UP000823636"/>
    </source>
</evidence>
<evidence type="ECO:0000256" key="7">
    <source>
        <dbReference type="ARBA" id="ARBA00022801"/>
    </source>
</evidence>
<dbReference type="PIRSF" id="PIRSF016933">
    <property type="entry name" value="PrsW"/>
    <property type="match status" value="1"/>
</dbReference>
<reference evidence="11" key="2">
    <citation type="journal article" date="2021" name="PeerJ">
        <title>Extensive microbial diversity within the chicken gut microbiome revealed by metagenomics and culture.</title>
        <authorList>
            <person name="Gilroy R."/>
            <person name="Ravi A."/>
            <person name="Getino M."/>
            <person name="Pursley I."/>
            <person name="Horton D.L."/>
            <person name="Alikhan N.F."/>
            <person name="Baker D."/>
            <person name="Gharbi K."/>
            <person name="Hall N."/>
            <person name="Watson M."/>
            <person name="Adriaenssens E.M."/>
            <person name="Foster-Nyarko E."/>
            <person name="Jarju S."/>
            <person name="Secka A."/>
            <person name="Antonio M."/>
            <person name="Oren A."/>
            <person name="Chaudhuri R.R."/>
            <person name="La Ragione R."/>
            <person name="Hildebrand F."/>
            <person name="Pallen M.J."/>
        </authorList>
    </citation>
    <scope>NUCLEOTIDE SEQUENCE</scope>
    <source>
        <strain evidence="11">G3-4614</strain>
    </source>
</reference>
<feature type="transmembrane region" description="Helical" evidence="10">
    <location>
        <begin position="34"/>
        <end position="55"/>
    </location>
</feature>
<organism evidence="11 12">
    <name type="scientific">Candidatus Caccoplasma merdipullorum</name>
    <dbReference type="NCBI Taxonomy" id="2840718"/>
    <lineage>
        <taxon>Bacteria</taxon>
        <taxon>Pseudomonadati</taxon>
        <taxon>Bacteroidota</taxon>
        <taxon>Bacteroidia</taxon>
        <taxon>Bacteroidales</taxon>
        <taxon>Bacteroidaceae</taxon>
        <taxon>Bacteroidaceae incertae sedis</taxon>
        <taxon>Candidatus Caccoplasma</taxon>
    </lineage>
</organism>
<evidence type="ECO:0000256" key="8">
    <source>
        <dbReference type="ARBA" id="ARBA00022989"/>
    </source>
</evidence>
<keyword evidence="8 10" id="KW-1133">Transmembrane helix</keyword>
<keyword evidence="4" id="KW-1003">Cell membrane</keyword>
<gene>
    <name evidence="11" type="ORF">IAC54_02815</name>
</gene>
<dbReference type="InterPro" id="IPR026898">
    <property type="entry name" value="PrsW"/>
</dbReference>
<feature type="transmembrane region" description="Helical" evidence="10">
    <location>
        <begin position="107"/>
        <end position="128"/>
    </location>
</feature>
<feature type="transmembrane region" description="Helical" evidence="10">
    <location>
        <begin position="201"/>
        <end position="219"/>
    </location>
</feature>
<comment type="similarity">
    <text evidence="2">Belongs to the protease PrsW family.</text>
</comment>
<evidence type="ECO:0000256" key="10">
    <source>
        <dbReference type="SAM" id="Phobius"/>
    </source>
</evidence>
<reference evidence="11" key="1">
    <citation type="submission" date="2020-10" db="EMBL/GenBank/DDBJ databases">
        <authorList>
            <person name="Gilroy R."/>
        </authorList>
    </citation>
    <scope>NUCLEOTIDE SEQUENCE</scope>
    <source>
        <strain evidence="11">G3-4614</strain>
    </source>
</reference>